<dbReference type="PANTHER" id="PTHR34183:SF8">
    <property type="entry name" value="ENDOLYTIC PEPTIDOGLYCAN TRANSGLYCOSYLASE RLPA-RELATED"/>
    <property type="match status" value="1"/>
</dbReference>
<gene>
    <name evidence="5" type="ORF">UFOPK3674_00418</name>
</gene>
<dbReference type="Gene3D" id="2.40.40.10">
    <property type="entry name" value="RlpA-like domain"/>
    <property type="match status" value="1"/>
</dbReference>
<dbReference type="InterPro" id="IPR036365">
    <property type="entry name" value="PGBD-like_sf"/>
</dbReference>
<proteinExistence type="predicted"/>
<reference evidence="5" key="1">
    <citation type="submission" date="2020-05" db="EMBL/GenBank/DDBJ databases">
        <authorList>
            <person name="Chiriac C."/>
            <person name="Salcher M."/>
            <person name="Ghai R."/>
            <person name="Kavagutti S V."/>
        </authorList>
    </citation>
    <scope>NUCLEOTIDE SEQUENCE</scope>
</reference>
<keyword evidence="2" id="KW-0472">Membrane</keyword>
<dbReference type="InterPro" id="IPR009009">
    <property type="entry name" value="RlpA-like_DPBB"/>
</dbReference>
<organism evidence="5">
    <name type="scientific">freshwater metagenome</name>
    <dbReference type="NCBI Taxonomy" id="449393"/>
    <lineage>
        <taxon>unclassified sequences</taxon>
        <taxon>metagenomes</taxon>
        <taxon>ecological metagenomes</taxon>
    </lineage>
</organism>
<feature type="domain" description="Peptidoglycan binding-like" evidence="3">
    <location>
        <begin position="116"/>
        <end position="171"/>
    </location>
</feature>
<feature type="transmembrane region" description="Helical" evidence="2">
    <location>
        <begin position="80"/>
        <end position="98"/>
    </location>
</feature>
<protein>
    <submittedName>
        <fullName evidence="5">Unannotated protein</fullName>
    </submittedName>
</protein>
<dbReference type="InterPro" id="IPR036366">
    <property type="entry name" value="PGBDSf"/>
</dbReference>
<evidence type="ECO:0000256" key="2">
    <source>
        <dbReference type="SAM" id="Phobius"/>
    </source>
</evidence>
<dbReference type="SUPFAM" id="SSF47090">
    <property type="entry name" value="PGBD-like"/>
    <property type="match status" value="1"/>
</dbReference>
<dbReference type="InterPro" id="IPR002477">
    <property type="entry name" value="Peptidoglycan-bd-like"/>
</dbReference>
<dbReference type="SUPFAM" id="SSF50685">
    <property type="entry name" value="Barwin-like endoglucanases"/>
    <property type="match status" value="1"/>
</dbReference>
<keyword evidence="2" id="KW-0812">Transmembrane</keyword>
<name>A0A6J7HDC3_9ZZZZ</name>
<feature type="region of interest" description="Disordered" evidence="1">
    <location>
        <begin position="20"/>
        <end position="72"/>
    </location>
</feature>
<dbReference type="Gene3D" id="1.10.101.10">
    <property type="entry name" value="PGBD-like superfamily/PGBD"/>
    <property type="match status" value="1"/>
</dbReference>
<feature type="domain" description="RlpA-like protein double-psi beta-barrel" evidence="4">
    <location>
        <begin position="205"/>
        <end position="276"/>
    </location>
</feature>
<feature type="compositionally biased region" description="Basic and acidic residues" evidence="1">
    <location>
        <begin position="20"/>
        <end position="66"/>
    </location>
</feature>
<dbReference type="PANTHER" id="PTHR34183">
    <property type="entry name" value="ENDOLYTIC PEPTIDOGLYCAN TRANSGLYCOSYLASE RLPA"/>
    <property type="match status" value="1"/>
</dbReference>
<evidence type="ECO:0000256" key="1">
    <source>
        <dbReference type="SAM" id="MobiDB-lite"/>
    </source>
</evidence>
<dbReference type="CDD" id="cd22268">
    <property type="entry name" value="DPBB_RlpA-like"/>
    <property type="match status" value="1"/>
</dbReference>
<dbReference type="InterPro" id="IPR036908">
    <property type="entry name" value="RlpA-like_sf"/>
</dbReference>
<evidence type="ECO:0000259" key="3">
    <source>
        <dbReference type="Pfam" id="PF01471"/>
    </source>
</evidence>
<keyword evidence="2" id="KW-1133">Transmembrane helix</keyword>
<accession>A0A6J7HDC3</accession>
<sequence>MATQHAHSWWAEVDEVRERIERRRTDPDRSTNERRTVRIEGRRAPAPSREPRRLVAREAAPKRAMEGGRGSGSFARQDRIVLWAVLLGFALVLVAAGTSQAATRLGDRTLHVPMEGRDVRHLQIELRRMGLLKAPATAHFGPHTRAALRRFQRSRCLRPDGIAGTTTIAAIRARKPRCHDRAATAPRSPRGTMRARVATWYGPGWYGRTTACGNTLTSRLLGVAHKTLPCGTKVRFSFRGRSVVATVVDRGPYGSGIDYDLTWAAARRLGILAIGRATLHADH</sequence>
<dbReference type="Pfam" id="PF01471">
    <property type="entry name" value="PG_binding_1"/>
    <property type="match status" value="1"/>
</dbReference>
<dbReference type="AlphaFoldDB" id="A0A6J7HDC3"/>
<dbReference type="Pfam" id="PF03330">
    <property type="entry name" value="DPBB_1"/>
    <property type="match status" value="1"/>
</dbReference>
<evidence type="ECO:0000259" key="4">
    <source>
        <dbReference type="Pfam" id="PF03330"/>
    </source>
</evidence>
<dbReference type="EMBL" id="CAFBMX010000002">
    <property type="protein sequence ID" value="CAB4919007.1"/>
    <property type="molecule type" value="Genomic_DNA"/>
</dbReference>
<evidence type="ECO:0000313" key="5">
    <source>
        <dbReference type="EMBL" id="CAB4919007.1"/>
    </source>
</evidence>